<sequence>MEKKRRARINQSLEELKQLILDANKEDINSIRASKLEKADILEMTVSHLHNLHNTLRQLSLSQDINNLHMDDRTAPPKPDLSSTMETDDSMDSFLTEADSPMSKSCSMSILNNTMSTLNNIMPRKHHSSTHSLNLLKSAFHSNVLTPNKRLSPSFKARSLFRNDLMNSNMKINIGQEEMRDIKREAVSNLDLSEVNESLCEKTLPDLDQARYSSSLHQNKYLRQVQNDTHLVQDNSAKCIDKSLFKSTSSSNKVYTRTRILPNGDLVFILPPTRTTSDLHGVSCTDVSKEQMWRPW</sequence>
<feature type="domain" description="BHLH" evidence="6">
    <location>
        <begin position="1"/>
        <end position="52"/>
    </location>
</feature>
<name>A0A8D9AWX0_9HEMI</name>
<dbReference type="InterPro" id="IPR036638">
    <property type="entry name" value="HLH_DNA-bd_sf"/>
</dbReference>
<dbReference type="Pfam" id="PF00010">
    <property type="entry name" value="HLH"/>
    <property type="match status" value="1"/>
</dbReference>
<dbReference type="SMART" id="SM00353">
    <property type="entry name" value="HLH"/>
    <property type="match status" value="1"/>
</dbReference>
<dbReference type="AlphaFoldDB" id="A0A8D9AWX0"/>
<protein>
    <submittedName>
        <fullName evidence="7">Transcription factor HES-1</fullName>
    </submittedName>
</protein>
<evidence type="ECO:0000313" key="7">
    <source>
        <dbReference type="EMBL" id="CAG6774308.1"/>
    </source>
</evidence>
<dbReference type="GO" id="GO:0005634">
    <property type="term" value="C:nucleus"/>
    <property type="evidence" value="ECO:0007669"/>
    <property type="project" value="UniProtKB-SubCell"/>
</dbReference>
<feature type="region of interest" description="Disordered" evidence="5">
    <location>
        <begin position="69"/>
        <end position="88"/>
    </location>
</feature>
<dbReference type="EMBL" id="HBUF01425029">
    <property type="protein sequence ID" value="CAG6741302.1"/>
    <property type="molecule type" value="Transcribed_RNA"/>
</dbReference>
<dbReference type="PANTHER" id="PTHR10985">
    <property type="entry name" value="BASIC HELIX-LOOP-HELIX TRANSCRIPTION FACTOR, HES-RELATED"/>
    <property type="match status" value="1"/>
</dbReference>
<dbReference type="EMBL" id="HBUF01594422">
    <property type="protein sequence ID" value="CAG6774308.1"/>
    <property type="molecule type" value="Transcribed_RNA"/>
</dbReference>
<dbReference type="PROSITE" id="PS50888">
    <property type="entry name" value="BHLH"/>
    <property type="match status" value="1"/>
</dbReference>
<evidence type="ECO:0000259" key="6">
    <source>
        <dbReference type="PROSITE" id="PS50888"/>
    </source>
</evidence>
<comment type="subcellular location">
    <subcellularLocation>
        <location evidence="1">Nucleus</location>
    </subcellularLocation>
</comment>
<evidence type="ECO:0000256" key="5">
    <source>
        <dbReference type="SAM" id="MobiDB-lite"/>
    </source>
</evidence>
<dbReference type="InterPro" id="IPR050370">
    <property type="entry name" value="HES_HEY"/>
</dbReference>
<evidence type="ECO:0000256" key="2">
    <source>
        <dbReference type="ARBA" id="ARBA00023015"/>
    </source>
</evidence>
<dbReference type="InterPro" id="IPR011598">
    <property type="entry name" value="bHLH_dom"/>
</dbReference>
<proteinExistence type="predicted"/>
<accession>A0A8D9AWX0</accession>
<dbReference type="SUPFAM" id="SSF47459">
    <property type="entry name" value="HLH, helix-loop-helix DNA-binding domain"/>
    <property type="match status" value="1"/>
</dbReference>
<organism evidence="7">
    <name type="scientific">Cacopsylla melanoneura</name>
    <dbReference type="NCBI Taxonomy" id="428564"/>
    <lineage>
        <taxon>Eukaryota</taxon>
        <taxon>Metazoa</taxon>
        <taxon>Ecdysozoa</taxon>
        <taxon>Arthropoda</taxon>
        <taxon>Hexapoda</taxon>
        <taxon>Insecta</taxon>
        <taxon>Pterygota</taxon>
        <taxon>Neoptera</taxon>
        <taxon>Paraneoptera</taxon>
        <taxon>Hemiptera</taxon>
        <taxon>Sternorrhyncha</taxon>
        <taxon>Psylloidea</taxon>
        <taxon>Psyllidae</taxon>
        <taxon>Psyllinae</taxon>
        <taxon>Cacopsylla</taxon>
    </lineage>
</organism>
<reference evidence="7" key="1">
    <citation type="submission" date="2021-05" db="EMBL/GenBank/DDBJ databases">
        <authorList>
            <person name="Alioto T."/>
            <person name="Alioto T."/>
            <person name="Gomez Garrido J."/>
        </authorList>
    </citation>
    <scope>NUCLEOTIDE SEQUENCE</scope>
</reference>
<evidence type="ECO:0000256" key="1">
    <source>
        <dbReference type="ARBA" id="ARBA00004123"/>
    </source>
</evidence>
<evidence type="ECO:0000256" key="3">
    <source>
        <dbReference type="ARBA" id="ARBA00023163"/>
    </source>
</evidence>
<keyword evidence="2" id="KW-0805">Transcription regulation</keyword>
<dbReference type="CDD" id="cd11410">
    <property type="entry name" value="bHLH_O_HES"/>
    <property type="match status" value="1"/>
</dbReference>
<evidence type="ECO:0000256" key="4">
    <source>
        <dbReference type="ARBA" id="ARBA00023242"/>
    </source>
</evidence>
<dbReference type="Gene3D" id="4.10.280.10">
    <property type="entry name" value="Helix-loop-helix DNA-binding domain"/>
    <property type="match status" value="1"/>
</dbReference>
<dbReference type="EMBL" id="HBUF01090841">
    <property type="protein sequence ID" value="CAG6635672.1"/>
    <property type="molecule type" value="Transcribed_RNA"/>
</dbReference>
<dbReference type="GO" id="GO:0046983">
    <property type="term" value="F:protein dimerization activity"/>
    <property type="evidence" value="ECO:0007669"/>
    <property type="project" value="InterPro"/>
</dbReference>
<keyword evidence="4" id="KW-0539">Nucleus</keyword>
<keyword evidence="3" id="KW-0804">Transcription</keyword>